<proteinExistence type="predicted"/>
<dbReference type="Proteomes" id="UP001056384">
    <property type="component" value="Chromosome 4"/>
</dbReference>
<dbReference type="EMBL" id="CP099421">
    <property type="protein sequence ID" value="USW51921.1"/>
    <property type="molecule type" value="Genomic_DNA"/>
</dbReference>
<sequence length="253" mass="28892">MAAERVLVTYDCLHFALLPLSYIDSTENYDAVFEHFASTAEGDLANYPTTTHLAIPGKCPSTNCSHCHSFTILKTQLTGRLDYLHRLYYLLRSNYKIYGKAFHKIDIWTRLYFEKDVRCKLAMFEYQTARASCEDHTILWPFSEVRSCIAYLQGYLGELERNRSVSEPIRKRAARLMNDRLLTASKAVALCNELCSGVSFLMAQEAALPEAYRKAAKAMRKVSSSKAHLRLIVAINSSKEAWEKRMEGTMFSV</sequence>
<dbReference type="AlphaFoldDB" id="A0A9Q9AU11"/>
<evidence type="ECO:0000313" key="1">
    <source>
        <dbReference type="EMBL" id="USW51921.1"/>
    </source>
</evidence>
<evidence type="ECO:0000313" key="2">
    <source>
        <dbReference type="Proteomes" id="UP001056384"/>
    </source>
</evidence>
<accession>A0A9Q9AU11</accession>
<dbReference type="OrthoDB" id="10659844at2759"/>
<organism evidence="1 2">
    <name type="scientific">Septoria linicola</name>
    <dbReference type="NCBI Taxonomy" id="215465"/>
    <lineage>
        <taxon>Eukaryota</taxon>
        <taxon>Fungi</taxon>
        <taxon>Dikarya</taxon>
        <taxon>Ascomycota</taxon>
        <taxon>Pezizomycotina</taxon>
        <taxon>Dothideomycetes</taxon>
        <taxon>Dothideomycetidae</taxon>
        <taxon>Mycosphaerellales</taxon>
        <taxon>Mycosphaerellaceae</taxon>
        <taxon>Septoria</taxon>
    </lineage>
</organism>
<protein>
    <submittedName>
        <fullName evidence="1">Uncharacterized protein</fullName>
    </submittedName>
</protein>
<name>A0A9Q9AU11_9PEZI</name>
<gene>
    <name evidence="1" type="ORF">Slin15195_G052400</name>
</gene>
<reference evidence="1" key="1">
    <citation type="submission" date="2022-06" db="EMBL/GenBank/DDBJ databases">
        <title>Complete genome sequences of two strains of the flax pathogen Septoria linicola.</title>
        <authorList>
            <person name="Lapalu N."/>
            <person name="Simon A."/>
            <person name="Demenou B."/>
            <person name="Paumier D."/>
            <person name="Guillot M.-P."/>
            <person name="Gout L."/>
            <person name="Valade R."/>
        </authorList>
    </citation>
    <scope>NUCLEOTIDE SEQUENCE</scope>
    <source>
        <strain evidence="1">SE15195</strain>
    </source>
</reference>
<keyword evidence="2" id="KW-1185">Reference proteome</keyword>